<proteinExistence type="predicted"/>
<accession>A0AAD4V4U4</accession>
<reference evidence="1 2" key="1">
    <citation type="journal article" date="2022" name="G3 (Bethesda)">
        <title>Whole-genome sequence and methylome profiling of the almond [Prunus dulcis (Mill.) D.A. Webb] cultivar 'Nonpareil'.</title>
        <authorList>
            <person name="D'Amico-Willman K.M."/>
            <person name="Ouma W.Z."/>
            <person name="Meulia T."/>
            <person name="Sideli G.M."/>
            <person name="Gradziel T.M."/>
            <person name="Fresnedo-Ramirez J."/>
        </authorList>
    </citation>
    <scope>NUCLEOTIDE SEQUENCE [LARGE SCALE GENOMIC DNA]</scope>
    <source>
        <strain evidence="1">Clone GOH B32 T37-40</strain>
    </source>
</reference>
<name>A0AAD4V4U4_PRUDU</name>
<evidence type="ECO:0000313" key="2">
    <source>
        <dbReference type="Proteomes" id="UP001054821"/>
    </source>
</evidence>
<sequence length="101" mass="11024">MVEIDWKRLEARVAVDEGGSGAGEEGLDLRPGHYFLGMELAHTLSSLSLTQTKYVVDLLKRANMHEVKPLPTPVVGECRLSNSDGDPLSDSTEYRIIVGAL</sequence>
<keyword evidence="2" id="KW-1185">Reference proteome</keyword>
<comment type="caution">
    <text evidence="1">The sequence shown here is derived from an EMBL/GenBank/DDBJ whole genome shotgun (WGS) entry which is preliminary data.</text>
</comment>
<evidence type="ECO:0000313" key="1">
    <source>
        <dbReference type="EMBL" id="KAI5318630.1"/>
    </source>
</evidence>
<dbReference type="EMBL" id="JAJFAZ020000007">
    <property type="protein sequence ID" value="KAI5318630.1"/>
    <property type="molecule type" value="Genomic_DNA"/>
</dbReference>
<dbReference type="AlphaFoldDB" id="A0AAD4V4U4"/>
<dbReference type="Proteomes" id="UP001054821">
    <property type="component" value="Chromosome 7"/>
</dbReference>
<gene>
    <name evidence="1" type="ORF">L3X38_038338</name>
</gene>
<organism evidence="1 2">
    <name type="scientific">Prunus dulcis</name>
    <name type="common">Almond</name>
    <name type="synonym">Amygdalus dulcis</name>
    <dbReference type="NCBI Taxonomy" id="3755"/>
    <lineage>
        <taxon>Eukaryota</taxon>
        <taxon>Viridiplantae</taxon>
        <taxon>Streptophyta</taxon>
        <taxon>Embryophyta</taxon>
        <taxon>Tracheophyta</taxon>
        <taxon>Spermatophyta</taxon>
        <taxon>Magnoliopsida</taxon>
        <taxon>eudicotyledons</taxon>
        <taxon>Gunneridae</taxon>
        <taxon>Pentapetalae</taxon>
        <taxon>rosids</taxon>
        <taxon>fabids</taxon>
        <taxon>Rosales</taxon>
        <taxon>Rosaceae</taxon>
        <taxon>Amygdaloideae</taxon>
        <taxon>Amygdaleae</taxon>
        <taxon>Prunus</taxon>
    </lineage>
</organism>
<protein>
    <submittedName>
        <fullName evidence="1">Uncharacterized protein</fullName>
    </submittedName>
</protein>